<name>W7U394_9STRA</name>
<proteinExistence type="predicted"/>
<gene>
    <name evidence="2" type="ORF">Naga_103583g1</name>
</gene>
<reference evidence="2 3" key="1">
    <citation type="journal article" date="2014" name="Mol. Plant">
        <title>Chromosome Scale Genome Assembly and Transcriptome Profiling of Nannochloropsis gaditana in Nitrogen Depletion.</title>
        <authorList>
            <person name="Corteggiani Carpinelli E."/>
            <person name="Telatin A."/>
            <person name="Vitulo N."/>
            <person name="Forcato C."/>
            <person name="D'Angelo M."/>
            <person name="Schiavon R."/>
            <person name="Vezzi A."/>
            <person name="Giacometti G.M."/>
            <person name="Morosinotto T."/>
            <person name="Valle G."/>
        </authorList>
    </citation>
    <scope>NUCLEOTIDE SEQUENCE [LARGE SCALE GENOMIC DNA]</scope>
    <source>
        <strain evidence="2 3">B-31</strain>
    </source>
</reference>
<feature type="region of interest" description="Disordered" evidence="1">
    <location>
        <begin position="1"/>
        <end position="85"/>
    </location>
</feature>
<dbReference type="AlphaFoldDB" id="W7U394"/>
<evidence type="ECO:0000256" key="1">
    <source>
        <dbReference type="SAM" id="MobiDB-lite"/>
    </source>
</evidence>
<dbReference type="Proteomes" id="UP000019335">
    <property type="component" value="Chromosome 7"/>
</dbReference>
<accession>W7U394</accession>
<protein>
    <submittedName>
        <fullName evidence="2">Uncharacterized protein</fullName>
    </submittedName>
</protein>
<comment type="caution">
    <text evidence="2">The sequence shown here is derived from an EMBL/GenBank/DDBJ whole genome shotgun (WGS) entry which is preliminary data.</text>
</comment>
<evidence type="ECO:0000313" key="3">
    <source>
        <dbReference type="Proteomes" id="UP000019335"/>
    </source>
</evidence>
<feature type="compositionally biased region" description="Pro residues" evidence="1">
    <location>
        <begin position="30"/>
        <end position="41"/>
    </location>
</feature>
<sequence length="85" mass="8827">MMPIPSSSLPAAEEISRSTTRRPFSLSGYPRPPPPPPPLSPPASSIFSSSASSASGFPILPNASPPSPSSLTPSSSPWRAGERKR</sequence>
<evidence type="ECO:0000313" key="2">
    <source>
        <dbReference type="EMBL" id="EWM27356.1"/>
    </source>
</evidence>
<dbReference type="EMBL" id="AZIL01000484">
    <property type="protein sequence ID" value="EWM27356.1"/>
    <property type="molecule type" value="Genomic_DNA"/>
</dbReference>
<organism evidence="2 3">
    <name type="scientific">Nannochloropsis gaditana</name>
    <dbReference type="NCBI Taxonomy" id="72520"/>
    <lineage>
        <taxon>Eukaryota</taxon>
        <taxon>Sar</taxon>
        <taxon>Stramenopiles</taxon>
        <taxon>Ochrophyta</taxon>
        <taxon>Eustigmatophyceae</taxon>
        <taxon>Eustigmatales</taxon>
        <taxon>Monodopsidaceae</taxon>
        <taxon>Nannochloropsis</taxon>
    </lineage>
</organism>
<keyword evidence="3" id="KW-1185">Reference proteome</keyword>
<feature type="compositionally biased region" description="Low complexity" evidence="1">
    <location>
        <begin position="42"/>
        <end position="62"/>
    </location>
</feature>